<feature type="domain" description="THIF-type NAD/FAD binding fold" evidence="1">
    <location>
        <begin position="7"/>
        <end position="42"/>
    </location>
</feature>
<dbReference type="Gene3D" id="3.40.50.720">
    <property type="entry name" value="NAD(P)-binding Rossmann-like Domain"/>
    <property type="match status" value="1"/>
</dbReference>
<dbReference type="AlphaFoldDB" id="A0AA88E4M9"/>
<proteinExistence type="predicted"/>
<sequence>MDYDKHLSAIKGTKVLMVGAGGIGCELLKILAFSGFQNIRIILSLCLFPSLSLSLSPMPPFSAIFVLATVGFSGESPSPKNSNA</sequence>
<evidence type="ECO:0000313" key="2">
    <source>
        <dbReference type="EMBL" id="GMN67556.1"/>
    </source>
</evidence>
<protein>
    <recommendedName>
        <fullName evidence="1">THIF-type NAD/FAD binding fold domain-containing protein</fullName>
    </recommendedName>
</protein>
<evidence type="ECO:0000259" key="1">
    <source>
        <dbReference type="Pfam" id="PF00899"/>
    </source>
</evidence>
<dbReference type="EMBL" id="BTGU01000470">
    <property type="protein sequence ID" value="GMN67561.1"/>
    <property type="molecule type" value="Genomic_DNA"/>
</dbReference>
<name>A0AA88E4M9_FICCA</name>
<dbReference type="Pfam" id="PF00899">
    <property type="entry name" value="ThiF"/>
    <property type="match status" value="1"/>
</dbReference>
<gene>
    <name evidence="2" type="ORF">TIFTF001_036618</name>
    <name evidence="3" type="ORF">TIFTF001_036623</name>
</gene>
<dbReference type="InterPro" id="IPR035985">
    <property type="entry name" value="Ubiquitin-activating_enz"/>
</dbReference>
<dbReference type="PROSITE" id="PS51257">
    <property type="entry name" value="PROKAR_LIPOPROTEIN"/>
    <property type="match status" value="1"/>
</dbReference>
<accession>A0AA88E4M9</accession>
<comment type="caution">
    <text evidence="2">The sequence shown here is derived from an EMBL/GenBank/DDBJ whole genome shotgun (WGS) entry which is preliminary data.</text>
</comment>
<dbReference type="Proteomes" id="UP001187192">
    <property type="component" value="Unassembled WGS sequence"/>
</dbReference>
<evidence type="ECO:0000313" key="4">
    <source>
        <dbReference type="Proteomes" id="UP001187192"/>
    </source>
</evidence>
<keyword evidence="4" id="KW-1185">Reference proteome</keyword>
<reference evidence="2" key="1">
    <citation type="submission" date="2023-07" db="EMBL/GenBank/DDBJ databases">
        <title>draft genome sequence of fig (Ficus carica).</title>
        <authorList>
            <person name="Takahashi T."/>
            <person name="Nishimura K."/>
        </authorList>
    </citation>
    <scope>NUCLEOTIDE SEQUENCE</scope>
</reference>
<dbReference type="EMBL" id="BTGU01000469">
    <property type="protein sequence ID" value="GMN67556.1"/>
    <property type="molecule type" value="Genomic_DNA"/>
</dbReference>
<organism evidence="2 4">
    <name type="scientific">Ficus carica</name>
    <name type="common">Common fig</name>
    <dbReference type="NCBI Taxonomy" id="3494"/>
    <lineage>
        <taxon>Eukaryota</taxon>
        <taxon>Viridiplantae</taxon>
        <taxon>Streptophyta</taxon>
        <taxon>Embryophyta</taxon>
        <taxon>Tracheophyta</taxon>
        <taxon>Spermatophyta</taxon>
        <taxon>Magnoliopsida</taxon>
        <taxon>eudicotyledons</taxon>
        <taxon>Gunneridae</taxon>
        <taxon>Pentapetalae</taxon>
        <taxon>rosids</taxon>
        <taxon>fabids</taxon>
        <taxon>Rosales</taxon>
        <taxon>Moraceae</taxon>
        <taxon>Ficeae</taxon>
        <taxon>Ficus</taxon>
    </lineage>
</organism>
<dbReference type="GO" id="GO:0008641">
    <property type="term" value="F:ubiquitin-like modifier activating enzyme activity"/>
    <property type="evidence" value="ECO:0007669"/>
    <property type="project" value="InterPro"/>
</dbReference>
<dbReference type="SUPFAM" id="SSF69572">
    <property type="entry name" value="Activating enzymes of the ubiquitin-like proteins"/>
    <property type="match status" value="1"/>
</dbReference>
<evidence type="ECO:0000313" key="3">
    <source>
        <dbReference type="EMBL" id="GMN67561.1"/>
    </source>
</evidence>
<dbReference type="InterPro" id="IPR000594">
    <property type="entry name" value="ThiF_NAD_FAD-bd"/>
</dbReference>